<protein>
    <submittedName>
        <fullName evidence="1">DUF1904 family protein</fullName>
    </submittedName>
</protein>
<reference evidence="1 2" key="1">
    <citation type="submission" date="2020-04" db="EMBL/GenBank/DDBJ databases">
        <authorList>
            <person name="Hitch T.C.A."/>
            <person name="Wylensek D."/>
            <person name="Clavel T."/>
        </authorList>
    </citation>
    <scope>NUCLEOTIDE SEQUENCE [LARGE SCALE GENOMIC DNA]</scope>
    <source>
        <strain evidence="1 2">WB01_D5_05</strain>
    </source>
</reference>
<dbReference type="InterPro" id="IPR015017">
    <property type="entry name" value="DUF1904"/>
</dbReference>
<dbReference type="Pfam" id="PF08921">
    <property type="entry name" value="DUF1904"/>
    <property type="match status" value="1"/>
</dbReference>
<proteinExistence type="predicted"/>
<dbReference type="RefSeq" id="WP_168975017.1">
    <property type="nucleotide sequence ID" value="NZ_CAMJCG010000012.1"/>
</dbReference>
<dbReference type="AlphaFoldDB" id="A0A848CQU7"/>
<dbReference type="InterPro" id="IPR014347">
    <property type="entry name" value="Tautomerase/MIF_sf"/>
</dbReference>
<dbReference type="Gene3D" id="3.30.429.10">
    <property type="entry name" value="Macrophage Migration Inhibitory Factor"/>
    <property type="match status" value="1"/>
</dbReference>
<organism evidence="1 2">
    <name type="scientific">Aneurinibacillus aneurinilyticus</name>
    <name type="common">Bacillus aneurinolyticus</name>
    <dbReference type="NCBI Taxonomy" id="1391"/>
    <lineage>
        <taxon>Bacteria</taxon>
        <taxon>Bacillati</taxon>
        <taxon>Bacillota</taxon>
        <taxon>Bacilli</taxon>
        <taxon>Bacillales</taxon>
        <taxon>Paenibacillaceae</taxon>
        <taxon>Aneurinibacillus group</taxon>
        <taxon>Aneurinibacillus</taxon>
    </lineage>
</organism>
<dbReference type="SUPFAM" id="SSF55331">
    <property type="entry name" value="Tautomerase/MIF"/>
    <property type="match status" value="1"/>
</dbReference>
<comment type="caution">
    <text evidence="1">The sequence shown here is derived from an EMBL/GenBank/DDBJ whole genome shotgun (WGS) entry which is preliminary data.</text>
</comment>
<sequence length="117" mass="13454">MPFLRFKGFDRNLLKTISPTLIEEVSHIVNIPKDIVKIELLAVEQITNTPPSLEILMFQREQEKHDALAATLYSMLKEHGYTNVHIFFVILTPSLYYKEGQPLKEIPKIEVLSSSKS</sequence>
<evidence type="ECO:0000313" key="1">
    <source>
        <dbReference type="EMBL" id="NME98203.1"/>
    </source>
</evidence>
<dbReference type="EMBL" id="JABAGO010000011">
    <property type="protein sequence ID" value="NME98203.1"/>
    <property type="molecule type" value="Genomic_DNA"/>
</dbReference>
<evidence type="ECO:0000313" key="2">
    <source>
        <dbReference type="Proteomes" id="UP000561326"/>
    </source>
</evidence>
<accession>A0A848CQU7</accession>
<dbReference type="Proteomes" id="UP000561326">
    <property type="component" value="Unassembled WGS sequence"/>
</dbReference>
<gene>
    <name evidence="1" type="ORF">HF838_08015</name>
</gene>
<name>A0A848CQU7_ANEAE</name>